<protein>
    <submittedName>
        <fullName evidence="1">Uncharacterized protein</fullName>
    </submittedName>
</protein>
<evidence type="ECO:0000313" key="2">
    <source>
        <dbReference type="Proteomes" id="UP000017837"/>
    </source>
</evidence>
<accession>V4RDH0</accession>
<sequence length="80" mass="8006">MAGFTAGTGFGSGGFKVVAPVELFGDTDGFTTGGFAMANALAAAGFDTGCTCWVLLGVRDGMAGLEVTAFVWLLAGFEVT</sequence>
<gene>
    <name evidence="1" type="ORF">ABENE_13850</name>
</gene>
<dbReference type="EMBL" id="AWGB01000029">
    <property type="protein sequence ID" value="ESQ89458.1"/>
    <property type="molecule type" value="Genomic_DNA"/>
</dbReference>
<evidence type="ECO:0000313" key="1">
    <source>
        <dbReference type="EMBL" id="ESQ89458.1"/>
    </source>
</evidence>
<dbReference type="AlphaFoldDB" id="V4RDH0"/>
<dbReference type="Proteomes" id="UP000017837">
    <property type="component" value="Unassembled WGS sequence"/>
</dbReference>
<name>V4RDH0_9CAUL</name>
<keyword evidence="2" id="KW-1185">Reference proteome</keyword>
<proteinExistence type="predicted"/>
<organism evidence="1 2">
    <name type="scientific">Asticcacaulis benevestitus DSM 16100 = ATCC BAA-896</name>
    <dbReference type="NCBI Taxonomy" id="1121022"/>
    <lineage>
        <taxon>Bacteria</taxon>
        <taxon>Pseudomonadati</taxon>
        <taxon>Pseudomonadota</taxon>
        <taxon>Alphaproteobacteria</taxon>
        <taxon>Caulobacterales</taxon>
        <taxon>Caulobacteraceae</taxon>
        <taxon>Asticcacaulis</taxon>
    </lineage>
</organism>
<reference evidence="1 2" key="1">
    <citation type="journal article" date="2014" name="Nature">
        <title>Sequential evolution of bacterial morphology by co-option of a developmental regulator.</title>
        <authorList>
            <person name="Jiang C."/>
            <person name="Brown P.J."/>
            <person name="Ducret A."/>
            <person name="Brun Y.V."/>
        </authorList>
    </citation>
    <scope>NUCLEOTIDE SEQUENCE [LARGE SCALE GENOMIC DNA]</scope>
    <source>
        <strain evidence="1 2">DSM 16100</strain>
    </source>
</reference>
<comment type="caution">
    <text evidence="1">The sequence shown here is derived from an EMBL/GenBank/DDBJ whole genome shotgun (WGS) entry which is preliminary data.</text>
</comment>
<dbReference type="RefSeq" id="WP_018082955.1">
    <property type="nucleotide sequence ID" value="NZ_AWGB01000029.1"/>
</dbReference>